<dbReference type="InterPro" id="IPR001810">
    <property type="entry name" value="F-box_dom"/>
</dbReference>
<protein>
    <submittedName>
        <fullName evidence="6">F-box/WD repeat-containing protein 7-like protein</fullName>
    </submittedName>
</protein>
<dbReference type="GO" id="GO:0043130">
    <property type="term" value="F:ubiquitin binding"/>
    <property type="evidence" value="ECO:0007669"/>
    <property type="project" value="TreeGrafter"/>
</dbReference>
<dbReference type="PANTHER" id="PTHR19849:SF1">
    <property type="entry name" value="F-BOX_WD REPEAT-CONTAINING PROTEIN 7"/>
    <property type="match status" value="1"/>
</dbReference>
<dbReference type="PROSITE" id="PS50294">
    <property type="entry name" value="WD_REPEATS_REGION"/>
    <property type="match status" value="7"/>
</dbReference>
<evidence type="ECO:0000256" key="3">
    <source>
        <dbReference type="ARBA" id="ARBA00022786"/>
    </source>
</evidence>
<sequence>MSSNELNNSKNNPNDSDDPINLNESTSSSGSSRKAQPHNLEEWLRMFHNWNHHERIAALDLLVYNEICDIQQMRHLLSIIEPQLQRDFISLLPKELSLYVLSFLDPPDLLRAAQTCHYWRTLCEDNLLWREKCREENLLDDNECLSDLFARRIQLKNARSYARHLIMSAKNGAQNSSSTNSDLTDDTPTLSPKKKHFDYKLAYLHHKNIEYNWRYGILNYNPNGDSIQSSSSPSSLTFGQNSPLIENNVQMNIDPVHPQHSCAAAASSINIDRLDNSMRKPRILKEILHLKGHEDHVITCLQFNPISNIIVSGSDDNTLKVWSSANGRCHLTLNGHTGGVWSSQLSNDNIIISGSTDRTLRVWNAITGHCLHTLYGHTSTVRCMALHGKHVVSGSRDNTLRVWNIDSGECVHVLVGHVAAVRCVQFNGRLCVSGAYDYLVKVWDVASETCLHTLEGHNNRVYSLQFDGKHIVSGSLDTSIRVWCAETGRLKHTLIGHQSLTSGMQLRNNILVSGNADSTVRVWDISTGQCLQTLSGTNKHQSAVTCLQFNSKFVITSSDDGTVKLWDLKTGEFIRNLLTLPSGGSGGVVWRIRASSTKLVCAVGSRNGTEETKFFDINFWYFIPNFDSIIFKFNFVFDLNFVITIYDTINNSFVICNTNFRHQEIIFARDQIDYQ</sequence>
<gene>
    <name evidence="6" type="ORF">QR98_0022340</name>
</gene>
<evidence type="ECO:0000313" key="7">
    <source>
        <dbReference type="Proteomes" id="UP000616769"/>
    </source>
</evidence>
<dbReference type="SMART" id="SM00256">
    <property type="entry name" value="FBOX"/>
    <property type="match status" value="1"/>
</dbReference>
<feature type="region of interest" description="Disordered" evidence="4">
    <location>
        <begin position="1"/>
        <end position="35"/>
    </location>
</feature>
<comment type="caution">
    <text evidence="6">The sequence shown here is derived from an EMBL/GenBank/DDBJ whole genome shotgun (WGS) entry which is preliminary data.</text>
</comment>
<dbReference type="InterPro" id="IPR020472">
    <property type="entry name" value="WD40_PAC1"/>
</dbReference>
<dbReference type="PANTHER" id="PTHR19849">
    <property type="entry name" value="PHOSPHOLIPASE A-2-ACTIVATING PROTEIN"/>
    <property type="match status" value="1"/>
</dbReference>
<dbReference type="PRINTS" id="PR00320">
    <property type="entry name" value="GPROTEINBRPT"/>
</dbReference>
<keyword evidence="3" id="KW-0833">Ubl conjugation pathway</keyword>
<dbReference type="Proteomes" id="UP000616769">
    <property type="component" value="Unassembled WGS sequence"/>
</dbReference>
<dbReference type="Gene3D" id="1.20.1280.50">
    <property type="match status" value="1"/>
</dbReference>
<dbReference type="Pfam" id="PF12937">
    <property type="entry name" value="F-box-like"/>
    <property type="match status" value="1"/>
</dbReference>
<dbReference type="Pfam" id="PF00400">
    <property type="entry name" value="WD40"/>
    <property type="match status" value="7"/>
</dbReference>
<dbReference type="VEuPathDB" id="VectorBase:SSCA000633"/>
<dbReference type="GO" id="GO:0010992">
    <property type="term" value="P:ubiquitin recycling"/>
    <property type="evidence" value="ECO:0007669"/>
    <property type="project" value="TreeGrafter"/>
</dbReference>
<dbReference type="CDD" id="cd00200">
    <property type="entry name" value="WD40"/>
    <property type="match status" value="1"/>
</dbReference>
<dbReference type="SUPFAM" id="SSF50978">
    <property type="entry name" value="WD40 repeat-like"/>
    <property type="match status" value="1"/>
</dbReference>
<dbReference type="InterPro" id="IPR036047">
    <property type="entry name" value="F-box-like_dom_sf"/>
</dbReference>
<dbReference type="EMBL" id="JXLN01006183">
    <property type="protein sequence ID" value="KPM03800.1"/>
    <property type="molecule type" value="Genomic_DNA"/>
</dbReference>
<evidence type="ECO:0000256" key="4">
    <source>
        <dbReference type="SAM" id="MobiDB-lite"/>
    </source>
</evidence>
<dbReference type="Gene3D" id="2.130.10.10">
    <property type="entry name" value="YVTN repeat-like/Quinoprotein amine dehydrogenase"/>
    <property type="match status" value="1"/>
</dbReference>
<name>A0A132A0C0_SARSC</name>
<keyword evidence="2" id="KW-0677">Repeat</keyword>
<organism evidence="6 7">
    <name type="scientific">Sarcoptes scabiei</name>
    <name type="common">Itch mite</name>
    <name type="synonym">Acarus scabiei</name>
    <dbReference type="NCBI Taxonomy" id="52283"/>
    <lineage>
        <taxon>Eukaryota</taxon>
        <taxon>Metazoa</taxon>
        <taxon>Ecdysozoa</taxon>
        <taxon>Arthropoda</taxon>
        <taxon>Chelicerata</taxon>
        <taxon>Arachnida</taxon>
        <taxon>Acari</taxon>
        <taxon>Acariformes</taxon>
        <taxon>Sarcoptiformes</taxon>
        <taxon>Astigmata</taxon>
        <taxon>Psoroptidia</taxon>
        <taxon>Sarcoptoidea</taxon>
        <taxon>Sarcoptidae</taxon>
        <taxon>Sarcoptinae</taxon>
        <taxon>Sarcoptes</taxon>
    </lineage>
</organism>
<dbReference type="InterPro" id="IPR001680">
    <property type="entry name" value="WD40_rpt"/>
</dbReference>
<feature type="domain" description="F-box" evidence="5">
    <location>
        <begin position="86"/>
        <end position="132"/>
    </location>
</feature>
<dbReference type="OrthoDB" id="190105at2759"/>
<dbReference type="FunFam" id="2.130.10.10:FF:000032">
    <property type="entry name" value="F-box/WD repeat-containing protein 7 isoform X1"/>
    <property type="match status" value="1"/>
</dbReference>
<dbReference type="InterPro" id="IPR019775">
    <property type="entry name" value="WD40_repeat_CS"/>
</dbReference>
<evidence type="ECO:0000313" key="6">
    <source>
        <dbReference type="EMBL" id="KPM03800.1"/>
    </source>
</evidence>
<dbReference type="PROSITE" id="PS50181">
    <property type="entry name" value="FBOX"/>
    <property type="match status" value="1"/>
</dbReference>
<feature type="compositionally biased region" description="Low complexity" evidence="4">
    <location>
        <begin position="1"/>
        <end position="32"/>
    </location>
</feature>
<evidence type="ECO:0000256" key="2">
    <source>
        <dbReference type="ARBA" id="ARBA00022737"/>
    </source>
</evidence>
<proteinExistence type="predicted"/>
<dbReference type="InterPro" id="IPR036322">
    <property type="entry name" value="WD40_repeat_dom_sf"/>
</dbReference>
<dbReference type="AlphaFoldDB" id="A0A132A0C0"/>
<dbReference type="GO" id="GO:0005634">
    <property type="term" value="C:nucleus"/>
    <property type="evidence" value="ECO:0007669"/>
    <property type="project" value="TreeGrafter"/>
</dbReference>
<dbReference type="GO" id="GO:0005737">
    <property type="term" value="C:cytoplasm"/>
    <property type="evidence" value="ECO:0007669"/>
    <property type="project" value="TreeGrafter"/>
</dbReference>
<dbReference type="GO" id="GO:0043161">
    <property type="term" value="P:proteasome-mediated ubiquitin-dependent protein catabolic process"/>
    <property type="evidence" value="ECO:0007669"/>
    <property type="project" value="TreeGrafter"/>
</dbReference>
<accession>A0A132A0C0</accession>
<dbReference type="GO" id="GO:0050793">
    <property type="term" value="P:regulation of developmental process"/>
    <property type="evidence" value="ECO:0007669"/>
    <property type="project" value="UniProtKB-ARBA"/>
</dbReference>
<dbReference type="SUPFAM" id="SSF81383">
    <property type="entry name" value="F-box domain"/>
    <property type="match status" value="1"/>
</dbReference>
<dbReference type="PROSITE" id="PS50082">
    <property type="entry name" value="WD_REPEATS_2"/>
    <property type="match status" value="7"/>
</dbReference>
<keyword evidence="1" id="KW-0853">WD repeat</keyword>
<reference evidence="6 7" key="1">
    <citation type="journal article" date="2015" name="Parasit. Vectors">
        <title>Draft genome of the scabies mite.</title>
        <authorList>
            <person name="Rider S.D.Jr."/>
            <person name="Morgan M.S."/>
            <person name="Arlian L.G."/>
        </authorList>
    </citation>
    <scope>NUCLEOTIDE SEQUENCE [LARGE SCALE GENOMIC DNA]</scope>
    <source>
        <strain evidence="6">Arlian Lab</strain>
    </source>
</reference>
<dbReference type="FunFam" id="1.20.1280.50:FF:000133">
    <property type="entry name" value="F-box and WD repeat domain-containing 7"/>
    <property type="match status" value="1"/>
</dbReference>
<dbReference type="SMART" id="SM00320">
    <property type="entry name" value="WD40"/>
    <property type="match status" value="8"/>
</dbReference>
<dbReference type="PROSITE" id="PS00678">
    <property type="entry name" value="WD_REPEATS_1"/>
    <property type="match status" value="4"/>
</dbReference>
<evidence type="ECO:0000256" key="1">
    <source>
        <dbReference type="ARBA" id="ARBA00022574"/>
    </source>
</evidence>
<evidence type="ECO:0000259" key="5">
    <source>
        <dbReference type="PROSITE" id="PS50181"/>
    </source>
</evidence>
<dbReference type="InterPro" id="IPR015943">
    <property type="entry name" value="WD40/YVTN_repeat-like_dom_sf"/>
</dbReference>
<dbReference type="CDD" id="cd22133">
    <property type="entry name" value="F-box_FBXW7"/>
    <property type="match status" value="1"/>
</dbReference>